<accession>A0ABS2A4X8</accession>
<gene>
    <name evidence="1" type="ORF">JIG36_02080</name>
</gene>
<name>A0ABS2A4X8_9ACTN</name>
<evidence type="ECO:0000313" key="1">
    <source>
        <dbReference type="EMBL" id="MBM2614344.1"/>
    </source>
</evidence>
<keyword evidence="2" id="KW-1185">Reference proteome</keyword>
<proteinExistence type="predicted"/>
<dbReference type="RefSeq" id="WP_203374244.1">
    <property type="nucleotide sequence ID" value="NZ_JAENHP010000001.1"/>
</dbReference>
<reference evidence="1 2" key="1">
    <citation type="submission" date="2021-01" db="EMBL/GenBank/DDBJ databases">
        <title>Actinoplanes sp. nov. LDG1-06 isolated from lichen.</title>
        <authorList>
            <person name="Saeng-In P."/>
            <person name="Phongsopitanun W."/>
            <person name="Kanchanasin P."/>
            <person name="Yuki M."/>
            <person name="Kudo T."/>
            <person name="Ohkuma M."/>
            <person name="Tanasupawat S."/>
        </authorList>
    </citation>
    <scope>NUCLEOTIDE SEQUENCE [LARGE SCALE GENOMIC DNA]</scope>
    <source>
        <strain evidence="1 2">LDG1-06</strain>
    </source>
</reference>
<sequence length="133" mass="14790">MDEITLTVASALIGAMAEDSWQQAKSAVTGLWRRFRPDQAETVEAELVSDRERVLVARARHDTAVEQHVRAGWQARLASLSDGDAVAAQMLHELAQNRWVIDQKQIRTVTQNAQAFGSGRVYQSAGDMTINER</sequence>
<organism evidence="1 2">
    <name type="scientific">Paractinoplanes ovalisporus</name>
    <dbReference type="NCBI Taxonomy" id="2810368"/>
    <lineage>
        <taxon>Bacteria</taxon>
        <taxon>Bacillati</taxon>
        <taxon>Actinomycetota</taxon>
        <taxon>Actinomycetes</taxon>
        <taxon>Micromonosporales</taxon>
        <taxon>Micromonosporaceae</taxon>
        <taxon>Paractinoplanes</taxon>
    </lineage>
</organism>
<dbReference type="Proteomes" id="UP000632138">
    <property type="component" value="Unassembled WGS sequence"/>
</dbReference>
<evidence type="ECO:0000313" key="2">
    <source>
        <dbReference type="Proteomes" id="UP000632138"/>
    </source>
</evidence>
<comment type="caution">
    <text evidence="1">The sequence shown here is derived from an EMBL/GenBank/DDBJ whole genome shotgun (WGS) entry which is preliminary data.</text>
</comment>
<protein>
    <submittedName>
        <fullName evidence="1">Uncharacterized protein</fullName>
    </submittedName>
</protein>
<dbReference type="EMBL" id="JAENHP010000001">
    <property type="protein sequence ID" value="MBM2614344.1"/>
    <property type="molecule type" value="Genomic_DNA"/>
</dbReference>